<gene>
    <name evidence="4" type="ORF">SCHCODRAFT_234726</name>
</gene>
<organism evidence="5">
    <name type="scientific">Schizophyllum commune (strain H4-8 / FGSC 9210)</name>
    <name type="common">Split gill fungus</name>
    <dbReference type="NCBI Taxonomy" id="578458"/>
    <lineage>
        <taxon>Eukaryota</taxon>
        <taxon>Fungi</taxon>
        <taxon>Dikarya</taxon>
        <taxon>Basidiomycota</taxon>
        <taxon>Agaricomycotina</taxon>
        <taxon>Agaricomycetes</taxon>
        <taxon>Agaricomycetidae</taxon>
        <taxon>Agaricales</taxon>
        <taxon>Schizophyllaceae</taxon>
        <taxon>Schizophyllum</taxon>
    </lineage>
</organism>
<dbReference type="PANTHER" id="PTHR15615:SF10">
    <property type="entry name" value="PHO85 CYCLIN-2-RELATED"/>
    <property type="match status" value="1"/>
</dbReference>
<evidence type="ECO:0000313" key="5">
    <source>
        <dbReference type="Proteomes" id="UP000007431"/>
    </source>
</evidence>
<dbReference type="Pfam" id="PF00134">
    <property type="entry name" value="Cyclin_N"/>
    <property type="match status" value="1"/>
</dbReference>
<proteinExistence type="inferred from homology"/>
<dbReference type="KEGG" id="scm:SCHCO_02599984"/>
<dbReference type="HOGENOM" id="CLU_1147753_0_0_1"/>
<feature type="compositionally biased region" description="Low complexity" evidence="2">
    <location>
        <begin position="177"/>
        <end position="191"/>
    </location>
</feature>
<keyword evidence="5" id="KW-1185">Reference proteome</keyword>
<dbReference type="InterPro" id="IPR013922">
    <property type="entry name" value="Cyclin_PHO80-like"/>
</dbReference>
<feature type="region of interest" description="Disordered" evidence="2">
    <location>
        <begin position="163"/>
        <end position="205"/>
    </location>
</feature>
<accession>D8Q4A3</accession>
<dbReference type="SMART" id="SM00385">
    <property type="entry name" value="CYCLIN"/>
    <property type="match status" value="1"/>
</dbReference>
<dbReference type="InParanoid" id="D8Q4A3"/>
<name>D8Q4A3_SCHCM</name>
<evidence type="ECO:0000259" key="3">
    <source>
        <dbReference type="SMART" id="SM00385"/>
    </source>
</evidence>
<dbReference type="InterPro" id="IPR006671">
    <property type="entry name" value="Cyclin_N"/>
</dbReference>
<evidence type="ECO:0000256" key="2">
    <source>
        <dbReference type="SAM" id="MobiDB-lite"/>
    </source>
</evidence>
<dbReference type="InterPro" id="IPR036915">
    <property type="entry name" value="Cyclin-like_sf"/>
</dbReference>
<evidence type="ECO:0000313" key="4">
    <source>
        <dbReference type="EMBL" id="EFI96762.1"/>
    </source>
</evidence>
<dbReference type="PANTHER" id="PTHR15615">
    <property type="match status" value="1"/>
</dbReference>
<dbReference type="GO" id="GO:0016538">
    <property type="term" value="F:cyclin-dependent protein serine/threonine kinase regulator activity"/>
    <property type="evidence" value="ECO:0007669"/>
    <property type="project" value="TreeGrafter"/>
</dbReference>
<dbReference type="VEuPathDB" id="FungiDB:SCHCODRAFT_02599984"/>
<feature type="domain" description="Cyclin-like" evidence="3">
    <location>
        <begin position="43"/>
        <end position="128"/>
    </location>
</feature>
<reference evidence="4 5" key="1">
    <citation type="journal article" date="2010" name="Nat. Biotechnol.">
        <title>Genome sequence of the model mushroom Schizophyllum commune.</title>
        <authorList>
            <person name="Ohm R.A."/>
            <person name="de Jong J.F."/>
            <person name="Lugones L.G."/>
            <person name="Aerts A."/>
            <person name="Kothe E."/>
            <person name="Stajich J.E."/>
            <person name="de Vries R.P."/>
            <person name="Record E."/>
            <person name="Levasseur A."/>
            <person name="Baker S.E."/>
            <person name="Bartholomew K.A."/>
            <person name="Coutinho P.M."/>
            <person name="Erdmann S."/>
            <person name="Fowler T.J."/>
            <person name="Gathman A.C."/>
            <person name="Lombard V."/>
            <person name="Henrissat B."/>
            <person name="Knabe N."/>
            <person name="Kuees U."/>
            <person name="Lilly W.W."/>
            <person name="Lindquist E."/>
            <person name="Lucas S."/>
            <person name="Magnuson J.K."/>
            <person name="Piumi F."/>
            <person name="Raudaskoski M."/>
            <person name="Salamov A."/>
            <person name="Schmutz J."/>
            <person name="Schwarze F.W.M.R."/>
            <person name="vanKuyk P.A."/>
            <person name="Horton J.S."/>
            <person name="Grigoriev I.V."/>
            <person name="Woesten H.A.B."/>
        </authorList>
    </citation>
    <scope>NUCLEOTIDE SEQUENCE [LARGE SCALE GENOMIC DNA]</scope>
    <source>
        <strain evidence="5">H4-8 / FGSC 9210</strain>
    </source>
</reference>
<dbReference type="GO" id="GO:0000307">
    <property type="term" value="C:cyclin-dependent protein kinase holoenzyme complex"/>
    <property type="evidence" value="ECO:0007669"/>
    <property type="project" value="TreeGrafter"/>
</dbReference>
<keyword evidence="1" id="KW-0195">Cyclin</keyword>
<dbReference type="EMBL" id="GL377306">
    <property type="protein sequence ID" value="EFI96762.1"/>
    <property type="molecule type" value="Genomic_DNA"/>
</dbReference>
<evidence type="ECO:0000256" key="1">
    <source>
        <dbReference type="RuleBase" id="RU000383"/>
    </source>
</evidence>
<sequence length="242" mass="27183">MFSGKVSRSVIEYLVDKSIETVDHAIGRRRAFGNDLARQRLMSFVSNVIYRAEVPIAVILATLVYIERAKEHLHITVEDFAHERVFLGALIVAAKYINDASPKNAHWALYTGIFTKRDVCLVEREFLSVLDFCLMLHADDLQTHYDALVKYCASASARRRRIPSALPSPTEGVPQLTSAWSPNSSDASSPASTPPSTPEEFPEQEFIDERYMDKRSDDLVNAFRCMSVSHRSHPSSRPVPAT</sequence>
<dbReference type="OMA" id="PCAVKLF"/>
<comment type="similarity">
    <text evidence="1">Belongs to the cyclin family.</text>
</comment>
<dbReference type="CDD" id="cd20557">
    <property type="entry name" value="CYCLIN_ScPCL1-like"/>
    <property type="match status" value="1"/>
</dbReference>
<dbReference type="GO" id="GO:0005634">
    <property type="term" value="C:nucleus"/>
    <property type="evidence" value="ECO:0007669"/>
    <property type="project" value="TreeGrafter"/>
</dbReference>
<dbReference type="GeneID" id="9596184"/>
<dbReference type="AlphaFoldDB" id="D8Q4A3"/>
<dbReference type="eggNOG" id="KOG1674">
    <property type="taxonomic scope" value="Eukaryota"/>
</dbReference>
<dbReference type="STRING" id="578458.D8Q4A3"/>
<dbReference type="OrthoDB" id="10250320at2759"/>
<dbReference type="GO" id="GO:0019901">
    <property type="term" value="F:protein kinase binding"/>
    <property type="evidence" value="ECO:0007669"/>
    <property type="project" value="InterPro"/>
</dbReference>
<dbReference type="Gene3D" id="1.10.472.10">
    <property type="entry name" value="Cyclin-like"/>
    <property type="match status" value="1"/>
</dbReference>
<dbReference type="Proteomes" id="UP000007431">
    <property type="component" value="Unassembled WGS sequence"/>
</dbReference>
<dbReference type="SUPFAM" id="SSF47954">
    <property type="entry name" value="Cyclin-like"/>
    <property type="match status" value="1"/>
</dbReference>
<protein>
    <recommendedName>
        <fullName evidence="3">Cyclin-like domain-containing protein</fullName>
    </recommendedName>
</protein>
<dbReference type="InterPro" id="IPR013763">
    <property type="entry name" value="Cyclin-like_dom"/>
</dbReference>
<dbReference type="RefSeq" id="XP_003031665.1">
    <property type="nucleotide sequence ID" value="XM_003031619.1"/>
</dbReference>